<dbReference type="Proteomes" id="UP000611640">
    <property type="component" value="Chromosome"/>
</dbReference>
<name>A0A7R7DQK4_9ACTN</name>
<evidence type="ECO:0000256" key="1">
    <source>
        <dbReference type="SAM" id="Phobius"/>
    </source>
</evidence>
<dbReference type="Pfam" id="PF10739">
    <property type="entry name" value="DUF2550"/>
    <property type="match status" value="1"/>
</dbReference>
<organism evidence="2 3">
    <name type="scientific">Actinocatenispora thailandica</name>
    <dbReference type="NCBI Taxonomy" id="227318"/>
    <lineage>
        <taxon>Bacteria</taxon>
        <taxon>Bacillati</taxon>
        <taxon>Actinomycetota</taxon>
        <taxon>Actinomycetes</taxon>
        <taxon>Micromonosporales</taxon>
        <taxon>Micromonosporaceae</taxon>
        <taxon>Actinocatenispora</taxon>
    </lineage>
</organism>
<evidence type="ECO:0008006" key="4">
    <source>
        <dbReference type="Google" id="ProtNLM"/>
    </source>
</evidence>
<keyword evidence="1" id="KW-1133">Transmembrane helix</keyword>
<dbReference type="EMBL" id="AP023355">
    <property type="protein sequence ID" value="BCJ36060.1"/>
    <property type="molecule type" value="Genomic_DNA"/>
</dbReference>
<feature type="transmembrane region" description="Helical" evidence="1">
    <location>
        <begin position="6"/>
        <end position="23"/>
    </location>
</feature>
<proteinExistence type="predicted"/>
<protein>
    <recommendedName>
        <fullName evidence="4">DUF2550 domain-containing protein</fullName>
    </recommendedName>
</protein>
<reference evidence="2 3" key="1">
    <citation type="submission" date="2020-08" db="EMBL/GenBank/DDBJ databases">
        <title>Whole genome shotgun sequence of Actinocatenispora thailandica NBRC 105041.</title>
        <authorList>
            <person name="Komaki H."/>
            <person name="Tamura T."/>
        </authorList>
    </citation>
    <scope>NUCLEOTIDE SEQUENCE [LARGE SCALE GENOMIC DNA]</scope>
    <source>
        <strain evidence="2 3">NBRC 105041</strain>
    </source>
</reference>
<evidence type="ECO:0000313" key="3">
    <source>
        <dbReference type="Proteomes" id="UP000611640"/>
    </source>
</evidence>
<keyword evidence="3" id="KW-1185">Reference proteome</keyword>
<evidence type="ECO:0000313" key="2">
    <source>
        <dbReference type="EMBL" id="BCJ36060.1"/>
    </source>
</evidence>
<gene>
    <name evidence="2" type="ORF">Athai_35630</name>
</gene>
<dbReference type="InterPro" id="IPR019675">
    <property type="entry name" value="DUF2550"/>
</dbReference>
<sequence>MRVFEAIGVGVLVVLVVLGLLFLRRAVIARRGGTIEVSVRVTARIPGRGWAPGFGRFAGDQLLWYRMFSLAMRPREVLSRRTLAIRSRRPPGGPELLVLPPDALVLCCANDRDVVEVAMTEGALTGFLSWLEAAPPGAASRRFRLQTDDQAS</sequence>
<dbReference type="KEGG" id="atl:Athai_35630"/>
<keyword evidence="1" id="KW-0812">Transmembrane</keyword>
<keyword evidence="1" id="KW-0472">Membrane</keyword>
<accession>A0A7R7DQK4</accession>
<dbReference type="RefSeq" id="WP_203962483.1">
    <property type="nucleotide sequence ID" value="NZ_AP023355.1"/>
</dbReference>
<dbReference type="AlphaFoldDB" id="A0A7R7DQK4"/>